<proteinExistence type="predicted"/>
<name>A0A2A3EHA5_APICC</name>
<evidence type="ECO:0000313" key="2">
    <source>
        <dbReference type="EMBL" id="PBC30391.1"/>
    </source>
</evidence>
<feature type="compositionally biased region" description="Basic and acidic residues" evidence="1">
    <location>
        <begin position="203"/>
        <end position="223"/>
    </location>
</feature>
<keyword evidence="3" id="KW-1185">Reference proteome</keyword>
<dbReference type="AlphaFoldDB" id="A0A2A3EHA5"/>
<dbReference type="EMBL" id="KZ288262">
    <property type="protein sequence ID" value="PBC30391.1"/>
    <property type="molecule type" value="Genomic_DNA"/>
</dbReference>
<feature type="compositionally biased region" description="Basic residues" evidence="1">
    <location>
        <begin position="1"/>
        <end position="14"/>
    </location>
</feature>
<reference evidence="2 3" key="1">
    <citation type="submission" date="2014-07" db="EMBL/GenBank/DDBJ databases">
        <title>Genomic and transcriptomic analysis on Apis cerana provide comprehensive insights into honey bee biology.</title>
        <authorList>
            <person name="Diao Q."/>
            <person name="Sun L."/>
            <person name="Zheng H."/>
            <person name="Zheng H."/>
            <person name="Xu S."/>
            <person name="Wang S."/>
            <person name="Zeng Z."/>
            <person name="Hu F."/>
            <person name="Su S."/>
            <person name="Wu J."/>
        </authorList>
    </citation>
    <scope>NUCLEOTIDE SEQUENCE [LARGE SCALE GENOMIC DNA]</scope>
    <source>
        <tissue evidence="2">Pupae without intestine</tissue>
    </source>
</reference>
<protein>
    <submittedName>
        <fullName evidence="2">Uncharacterized protein</fullName>
    </submittedName>
</protein>
<feature type="region of interest" description="Disordered" evidence="1">
    <location>
        <begin position="1"/>
        <end position="25"/>
    </location>
</feature>
<accession>A0A2A3EHA5</accession>
<gene>
    <name evidence="2" type="ORF">APICC_02791</name>
</gene>
<evidence type="ECO:0000313" key="3">
    <source>
        <dbReference type="Proteomes" id="UP000242457"/>
    </source>
</evidence>
<feature type="region of interest" description="Disordered" evidence="1">
    <location>
        <begin position="179"/>
        <end position="233"/>
    </location>
</feature>
<dbReference type="Proteomes" id="UP000242457">
    <property type="component" value="Unassembled WGS sequence"/>
</dbReference>
<organism evidence="2 3">
    <name type="scientific">Apis cerana cerana</name>
    <name type="common">Oriental honeybee</name>
    <dbReference type="NCBI Taxonomy" id="94128"/>
    <lineage>
        <taxon>Eukaryota</taxon>
        <taxon>Metazoa</taxon>
        <taxon>Ecdysozoa</taxon>
        <taxon>Arthropoda</taxon>
        <taxon>Hexapoda</taxon>
        <taxon>Insecta</taxon>
        <taxon>Pterygota</taxon>
        <taxon>Neoptera</taxon>
        <taxon>Endopterygota</taxon>
        <taxon>Hymenoptera</taxon>
        <taxon>Apocrita</taxon>
        <taxon>Aculeata</taxon>
        <taxon>Apoidea</taxon>
        <taxon>Anthophila</taxon>
        <taxon>Apidae</taxon>
        <taxon>Apis</taxon>
    </lineage>
</organism>
<sequence>MRPHSRTIKKKRKRKQEEVEKEQQIATMSRKGNKVLLQLNGDPIVQCLVNSMASQHLHKKEGTKQALTAISTIPRIPPIQTATTGFVTITILYRLRKSEVEISGNIYGLTYDTSISSNANKDCGTMNLEIIGAFGCVSACERKGREAGISNYFDNKFNRILRARHRSFPLIHPSVQTLQKGFRKKIPERRLSDKGMRPPRSHSNSEKLEKKEEKSAKRSENRNGESSSAVENHLTLDPGKISVIYTRPSDLSLNEFKTSLKKEEREKKGENSREHRTNIFFICNTPLIRTINPGHSNQVHGIYRIEPFHCQQQPDIHPMDKQILEPTRLTACAVAKKRNCETQFISSTTKPNPFTEHPTIRYTVNSLLLPFILLYAQGRHEPEASIVYQLWQSSLHPIKWTMEYYEQSPKVLQWKYCGDDTA</sequence>
<evidence type="ECO:0000256" key="1">
    <source>
        <dbReference type="SAM" id="MobiDB-lite"/>
    </source>
</evidence>